<evidence type="ECO:0000313" key="8">
    <source>
        <dbReference type="EMBL" id="TYO61579.1"/>
    </source>
</evidence>
<comment type="similarity">
    <text evidence="2">Belongs to the polysaccharide synthase family.</text>
</comment>
<feature type="transmembrane region" description="Helical" evidence="7">
    <location>
        <begin position="139"/>
        <end position="161"/>
    </location>
</feature>
<evidence type="ECO:0000256" key="3">
    <source>
        <dbReference type="ARBA" id="ARBA00022475"/>
    </source>
</evidence>
<comment type="subcellular location">
    <subcellularLocation>
        <location evidence="1">Cell membrane</location>
        <topology evidence="1">Multi-pass membrane protein</topology>
    </subcellularLocation>
</comment>
<feature type="transmembrane region" description="Helical" evidence="7">
    <location>
        <begin position="406"/>
        <end position="424"/>
    </location>
</feature>
<comment type="caution">
    <text evidence="8">The sequence shown here is derived from an EMBL/GenBank/DDBJ whole genome shotgun (WGS) entry which is preliminary data.</text>
</comment>
<reference evidence="8 9" key="1">
    <citation type="submission" date="2019-08" db="EMBL/GenBank/DDBJ databases">
        <title>Bradyrhizobium hipponensis sp. nov., a rhizobium isolated from a Lupinus angustifolius root nodule in Tunisia.</title>
        <authorList>
            <person name="Off K."/>
            <person name="Rejili M."/>
            <person name="Mars M."/>
            <person name="Brachmann A."/>
            <person name="Marin M."/>
        </authorList>
    </citation>
    <scope>NUCLEOTIDE SEQUENCE [LARGE SCALE GENOMIC DNA]</scope>
    <source>
        <strain evidence="9">aSej3</strain>
    </source>
</reference>
<dbReference type="CDD" id="cd13127">
    <property type="entry name" value="MATE_tuaB_like"/>
    <property type="match status" value="1"/>
</dbReference>
<name>A0A5S4YML8_9BRAD</name>
<evidence type="ECO:0000256" key="6">
    <source>
        <dbReference type="ARBA" id="ARBA00023136"/>
    </source>
</evidence>
<protein>
    <submittedName>
        <fullName evidence="8">Lipopolysaccharide biosynthesis protein</fullName>
    </submittedName>
</protein>
<keyword evidence="5 7" id="KW-1133">Transmembrane helix</keyword>
<dbReference type="EMBL" id="VSTH01000172">
    <property type="protein sequence ID" value="TYO61579.1"/>
    <property type="molecule type" value="Genomic_DNA"/>
</dbReference>
<dbReference type="GO" id="GO:0005886">
    <property type="term" value="C:plasma membrane"/>
    <property type="evidence" value="ECO:0007669"/>
    <property type="project" value="UniProtKB-SubCell"/>
</dbReference>
<feature type="transmembrane region" description="Helical" evidence="7">
    <location>
        <begin position="104"/>
        <end position="127"/>
    </location>
</feature>
<dbReference type="PANTHER" id="PTHR30250">
    <property type="entry name" value="PST FAMILY PREDICTED COLANIC ACID TRANSPORTER"/>
    <property type="match status" value="1"/>
</dbReference>
<feature type="transmembrane region" description="Helical" evidence="7">
    <location>
        <begin position="349"/>
        <end position="370"/>
    </location>
</feature>
<gene>
    <name evidence="8" type="ORF">FXV83_37420</name>
</gene>
<feature type="transmembrane region" description="Helical" evidence="7">
    <location>
        <begin position="196"/>
        <end position="215"/>
    </location>
</feature>
<keyword evidence="9" id="KW-1185">Reference proteome</keyword>
<keyword evidence="3" id="KW-1003">Cell membrane</keyword>
<evidence type="ECO:0000256" key="5">
    <source>
        <dbReference type="ARBA" id="ARBA00022989"/>
    </source>
</evidence>
<feature type="transmembrane region" description="Helical" evidence="7">
    <location>
        <begin position="68"/>
        <end position="92"/>
    </location>
</feature>
<dbReference type="Proteomes" id="UP000324797">
    <property type="component" value="Unassembled WGS sequence"/>
</dbReference>
<dbReference type="Pfam" id="PF13440">
    <property type="entry name" value="Polysacc_synt_3"/>
    <property type="match status" value="1"/>
</dbReference>
<evidence type="ECO:0000256" key="7">
    <source>
        <dbReference type="SAM" id="Phobius"/>
    </source>
</evidence>
<accession>A0A5S4YML8</accession>
<proteinExistence type="inferred from homology"/>
<feature type="transmembrane region" description="Helical" evidence="7">
    <location>
        <begin position="382"/>
        <end position="400"/>
    </location>
</feature>
<keyword evidence="4 7" id="KW-0812">Transmembrane</keyword>
<feature type="transmembrane region" description="Helical" evidence="7">
    <location>
        <begin position="444"/>
        <end position="462"/>
    </location>
</feature>
<sequence>MSRRDLQAAARPRKNCLRSRVNSLDRDSKSRAATNILITGGAQAWKLSAGFVLTIFSTRNLAPSDFGLLAMSATAATFLGLIKDLGVGQAIIQRPEIAKGQIDALFWLSVLASAASALALTLSAYPLSLFYDDPRLQQLIVAIAGLSFIAGLSTVPAALLARESRFKSLAVLDVAATTASIVAGIVAVMILRNYWALYLSTLVLTLVSTAGIWTCSGYRPGYPHLDGETRHMARFGLHVSGFNLVNYFSRNADNILIGKFRGGDELGLYDRAYKLLLFPIVQLHNPIGQVIVPLLSRLRLDKKEYLSTYDDALSMVMLVCQPGIVFAILLSEPLFRIVLGEHWVGAAPIFSWLGVAGLIQVATATAAWLFLSQGRGREYFRLGVWTALINVTSFVVGLPWGALGVAMAYTLVNCAIVLPLYATLIGRNGPVTTRRLIETTGPHWIGCLVAAAITRISTISLLDGNSLAGLATLLALAYASYLVAISFFAQKRALARRLLRYGYRRAAPQI</sequence>
<evidence type="ECO:0000313" key="9">
    <source>
        <dbReference type="Proteomes" id="UP000324797"/>
    </source>
</evidence>
<dbReference type="AlphaFoldDB" id="A0A5S4YML8"/>
<evidence type="ECO:0000256" key="4">
    <source>
        <dbReference type="ARBA" id="ARBA00022692"/>
    </source>
</evidence>
<evidence type="ECO:0000256" key="2">
    <source>
        <dbReference type="ARBA" id="ARBA00007430"/>
    </source>
</evidence>
<organism evidence="8 9">
    <name type="scientific">Bradyrhizobium hipponense</name>
    <dbReference type="NCBI Taxonomy" id="2605638"/>
    <lineage>
        <taxon>Bacteria</taxon>
        <taxon>Pseudomonadati</taxon>
        <taxon>Pseudomonadota</taxon>
        <taxon>Alphaproteobacteria</taxon>
        <taxon>Hyphomicrobiales</taxon>
        <taxon>Nitrobacteraceae</taxon>
        <taxon>Bradyrhizobium</taxon>
    </lineage>
</organism>
<dbReference type="PANTHER" id="PTHR30250:SF10">
    <property type="entry name" value="LIPOPOLYSACCHARIDE BIOSYNTHESIS PROTEIN WZXC"/>
    <property type="match status" value="1"/>
</dbReference>
<dbReference type="InterPro" id="IPR050833">
    <property type="entry name" value="Poly_Biosynth_Transport"/>
</dbReference>
<feature type="transmembrane region" description="Helical" evidence="7">
    <location>
        <begin position="168"/>
        <end position="190"/>
    </location>
</feature>
<feature type="transmembrane region" description="Helical" evidence="7">
    <location>
        <begin position="312"/>
        <end position="329"/>
    </location>
</feature>
<feature type="transmembrane region" description="Helical" evidence="7">
    <location>
        <begin position="468"/>
        <end position="489"/>
    </location>
</feature>
<evidence type="ECO:0000256" key="1">
    <source>
        <dbReference type="ARBA" id="ARBA00004651"/>
    </source>
</evidence>
<feature type="transmembrane region" description="Helical" evidence="7">
    <location>
        <begin position="36"/>
        <end position="56"/>
    </location>
</feature>
<keyword evidence="6 7" id="KW-0472">Membrane</keyword>